<protein>
    <submittedName>
        <fullName evidence="7">NAD(P)H nitroreductase</fullName>
    </submittedName>
</protein>
<keyword evidence="3" id="KW-0285">Flavoprotein</keyword>
<evidence type="ECO:0000256" key="4">
    <source>
        <dbReference type="ARBA" id="ARBA00022643"/>
    </source>
</evidence>
<feature type="domain" description="Nitroreductase" evidence="6">
    <location>
        <begin position="66"/>
        <end position="147"/>
    </location>
</feature>
<sequence length="177" mass="19965">MLELLKKRRSIRKYTNEKVSDEKILSLIQAALLSPTSKNSKSCEFIIVKDKDLLSKLSNFKPGASFLKNADLGIIVMGNPSLSDVWIENASIAASNIHLLSQEIGLGSCWLQVRNRNYNESTSSEEYIREIFNVPENINILAVISIGCPDEEKDPLTEESLNYSKVYLNSYSNKYLK</sequence>
<dbReference type="KEGG" id="cfer:D4Z93_06790"/>
<feature type="domain" description="Nitroreductase" evidence="6">
    <location>
        <begin position="5"/>
        <end position="59"/>
    </location>
</feature>
<keyword evidence="4" id="KW-0288">FMN</keyword>
<proteinExistence type="inferred from homology"/>
<dbReference type="SUPFAM" id="SSF55469">
    <property type="entry name" value="FMN-dependent nitroreductase-like"/>
    <property type="match status" value="1"/>
</dbReference>
<dbReference type="OrthoDB" id="9783470at2"/>
<dbReference type="Proteomes" id="UP000266301">
    <property type="component" value="Chromosome"/>
</dbReference>
<dbReference type="PANTHER" id="PTHR43673:SF2">
    <property type="entry name" value="NITROREDUCTASE"/>
    <property type="match status" value="1"/>
</dbReference>
<keyword evidence="5" id="KW-0560">Oxidoreductase</keyword>
<evidence type="ECO:0000313" key="7">
    <source>
        <dbReference type="EMBL" id="AYD40239.1"/>
    </source>
</evidence>
<evidence type="ECO:0000256" key="5">
    <source>
        <dbReference type="ARBA" id="ARBA00023002"/>
    </source>
</evidence>
<dbReference type="InterPro" id="IPR029479">
    <property type="entry name" value="Nitroreductase"/>
</dbReference>
<dbReference type="CDD" id="cd02151">
    <property type="entry name" value="nitroreductase"/>
    <property type="match status" value="1"/>
</dbReference>
<comment type="cofactor">
    <cofactor evidence="1">
        <name>FMN</name>
        <dbReference type="ChEBI" id="CHEBI:58210"/>
    </cofactor>
</comment>
<name>A0A386H3E9_9CLOT</name>
<evidence type="ECO:0000313" key="8">
    <source>
        <dbReference type="Proteomes" id="UP000266301"/>
    </source>
</evidence>
<evidence type="ECO:0000256" key="3">
    <source>
        <dbReference type="ARBA" id="ARBA00022630"/>
    </source>
</evidence>
<keyword evidence="8" id="KW-1185">Reference proteome</keyword>
<dbReference type="Pfam" id="PF00881">
    <property type="entry name" value="Nitroreductase"/>
    <property type="match status" value="2"/>
</dbReference>
<evidence type="ECO:0000256" key="2">
    <source>
        <dbReference type="ARBA" id="ARBA00007118"/>
    </source>
</evidence>
<dbReference type="RefSeq" id="WP_119971669.1">
    <property type="nucleotide sequence ID" value="NZ_CP032416.1"/>
</dbReference>
<gene>
    <name evidence="7" type="ORF">D4Z93_06790</name>
</gene>
<organism evidence="7 8">
    <name type="scientific">Clostridium fermenticellae</name>
    <dbReference type="NCBI Taxonomy" id="2068654"/>
    <lineage>
        <taxon>Bacteria</taxon>
        <taxon>Bacillati</taxon>
        <taxon>Bacillota</taxon>
        <taxon>Clostridia</taxon>
        <taxon>Eubacteriales</taxon>
        <taxon>Clostridiaceae</taxon>
        <taxon>Clostridium</taxon>
    </lineage>
</organism>
<evidence type="ECO:0000259" key="6">
    <source>
        <dbReference type="Pfam" id="PF00881"/>
    </source>
</evidence>
<dbReference type="Gene3D" id="3.40.109.10">
    <property type="entry name" value="NADH Oxidase"/>
    <property type="match status" value="1"/>
</dbReference>
<evidence type="ECO:0000256" key="1">
    <source>
        <dbReference type="ARBA" id="ARBA00001917"/>
    </source>
</evidence>
<dbReference type="EMBL" id="CP032416">
    <property type="protein sequence ID" value="AYD40239.1"/>
    <property type="molecule type" value="Genomic_DNA"/>
</dbReference>
<dbReference type="AlphaFoldDB" id="A0A386H3E9"/>
<dbReference type="GO" id="GO:0016491">
    <property type="term" value="F:oxidoreductase activity"/>
    <property type="evidence" value="ECO:0007669"/>
    <property type="project" value="UniProtKB-KW"/>
</dbReference>
<comment type="similarity">
    <text evidence="2">Belongs to the nitroreductase family.</text>
</comment>
<dbReference type="InterPro" id="IPR000415">
    <property type="entry name" value="Nitroreductase-like"/>
</dbReference>
<dbReference type="PANTHER" id="PTHR43673">
    <property type="entry name" value="NAD(P)H NITROREDUCTASE YDGI-RELATED"/>
    <property type="match status" value="1"/>
</dbReference>
<accession>A0A386H3E9</accession>
<reference evidence="7 8" key="1">
    <citation type="journal article" date="2019" name="Int. J. Syst. Evol. Microbiol.">
        <title>Clostridium fermenticellae sp. nov., isolated from the mud in a fermentation cellar for the production of the Chinese liquor, baijiu.</title>
        <authorList>
            <person name="Xu P.X."/>
            <person name="Chai L.J."/>
            <person name="Qiu T."/>
            <person name="Zhang X.J."/>
            <person name="Lu Z.M."/>
            <person name="Xiao C."/>
            <person name="Wang S.T."/>
            <person name="Shen C.H."/>
            <person name="Shi J.S."/>
            <person name="Xu Z.H."/>
        </authorList>
    </citation>
    <scope>NUCLEOTIDE SEQUENCE [LARGE SCALE GENOMIC DNA]</scope>
    <source>
        <strain evidence="7 8">JN500901</strain>
    </source>
</reference>